<gene>
    <name evidence="5" type="primary">LOC111126263</name>
</gene>
<proteinExistence type="predicted"/>
<feature type="chain" id="PRO_5034926069" evidence="2">
    <location>
        <begin position="21"/>
        <end position="294"/>
    </location>
</feature>
<evidence type="ECO:0000256" key="2">
    <source>
        <dbReference type="SAM" id="SignalP"/>
    </source>
</evidence>
<keyword evidence="2" id="KW-0732">Signal</keyword>
<accession>A0A8B8DHN4</accession>
<reference evidence="5" key="1">
    <citation type="submission" date="2025-08" db="UniProtKB">
        <authorList>
            <consortium name="RefSeq"/>
        </authorList>
    </citation>
    <scope>IDENTIFICATION</scope>
    <source>
        <tissue evidence="5">Whole sample</tissue>
    </source>
</reference>
<feature type="region of interest" description="Disordered" evidence="1">
    <location>
        <begin position="210"/>
        <end position="246"/>
    </location>
</feature>
<evidence type="ECO:0000313" key="4">
    <source>
        <dbReference type="Proteomes" id="UP000694844"/>
    </source>
</evidence>
<evidence type="ECO:0000256" key="1">
    <source>
        <dbReference type="SAM" id="MobiDB-lite"/>
    </source>
</evidence>
<dbReference type="SUPFAM" id="SSF57302">
    <property type="entry name" value="Snake toxin-like"/>
    <property type="match status" value="1"/>
</dbReference>
<dbReference type="GeneID" id="111126263"/>
<keyword evidence="4" id="KW-1185">Reference proteome</keyword>
<dbReference type="Gene3D" id="2.10.60.10">
    <property type="entry name" value="CD59"/>
    <property type="match status" value="1"/>
</dbReference>
<organism evidence="4 5">
    <name type="scientific">Crassostrea virginica</name>
    <name type="common">Eastern oyster</name>
    <dbReference type="NCBI Taxonomy" id="6565"/>
    <lineage>
        <taxon>Eukaryota</taxon>
        <taxon>Metazoa</taxon>
        <taxon>Spiralia</taxon>
        <taxon>Lophotrochozoa</taxon>
        <taxon>Mollusca</taxon>
        <taxon>Bivalvia</taxon>
        <taxon>Autobranchia</taxon>
        <taxon>Pteriomorphia</taxon>
        <taxon>Ostreida</taxon>
        <taxon>Ostreoidea</taxon>
        <taxon>Ostreidae</taxon>
        <taxon>Crassostrea</taxon>
    </lineage>
</organism>
<protein>
    <submittedName>
        <fullName evidence="5">Zinc metalloproteinase nas-14-like</fullName>
    </submittedName>
</protein>
<dbReference type="KEGG" id="cvn:111126263"/>
<dbReference type="RefSeq" id="XP_022326481.1">
    <property type="nucleotide sequence ID" value="XM_022470773.1"/>
</dbReference>
<evidence type="ECO:0000313" key="5">
    <source>
        <dbReference type="RefSeq" id="XP_022326481.1"/>
    </source>
</evidence>
<dbReference type="SMART" id="SM00254">
    <property type="entry name" value="ShKT"/>
    <property type="match status" value="3"/>
</dbReference>
<feature type="domain" description="ShKT" evidence="3">
    <location>
        <begin position="160"/>
        <end position="197"/>
    </location>
</feature>
<name>A0A8B8DHN4_CRAVI</name>
<feature type="signal peptide" evidence="2">
    <location>
        <begin position="1"/>
        <end position="20"/>
    </location>
</feature>
<dbReference type="InterPro" id="IPR045860">
    <property type="entry name" value="Snake_toxin-like_sf"/>
</dbReference>
<feature type="domain" description="ShKT" evidence="3">
    <location>
        <begin position="255"/>
        <end position="291"/>
    </location>
</feature>
<dbReference type="Proteomes" id="UP000694844">
    <property type="component" value="Chromosome 3"/>
</dbReference>
<dbReference type="InterPro" id="IPR003582">
    <property type="entry name" value="ShKT_dom"/>
</dbReference>
<dbReference type="OrthoDB" id="6141822at2759"/>
<sequence length="294" mass="31759">MPSTFSVFVWTLLNVHLVSGLSCYVCGPISDPSTCTQTITCNDGDRCIFLNNGGNITLGGCTNDYTCSLIQPLSSSIIGRRDSYGTPSYCCDRDLCNNGQSLTTTVKTPEVCVDLNHAFCSSTSVHDTICSDPDLSVNWCRKTCGKCPTTTTTTTTTAVPCVDNQPDLCSAPGAETVFCSSLDRAVKYCQKTCNKCDVHPHQISSMMTTHKTTTTTRKTTPKPTTTTPKPTTTTPIPTTTTSTTTTTTTTSPPWICEDYDVAHCSDPDVNTVVCSDENLVYLCRKTCNRCEVNT</sequence>
<feature type="domain" description="ShKT" evidence="3">
    <location>
        <begin position="111"/>
        <end position="148"/>
    </location>
</feature>
<evidence type="ECO:0000259" key="3">
    <source>
        <dbReference type="SMART" id="SM00254"/>
    </source>
</evidence>
<dbReference type="AlphaFoldDB" id="A0A8B8DHN4"/>